<evidence type="ECO:0000313" key="2">
    <source>
        <dbReference type="EMBL" id="MQL89052.1"/>
    </source>
</evidence>
<feature type="region of interest" description="Disordered" evidence="1">
    <location>
        <begin position="240"/>
        <end position="262"/>
    </location>
</feature>
<organism evidence="2 3">
    <name type="scientific">Colocasia esculenta</name>
    <name type="common">Wild taro</name>
    <name type="synonym">Arum esculentum</name>
    <dbReference type="NCBI Taxonomy" id="4460"/>
    <lineage>
        <taxon>Eukaryota</taxon>
        <taxon>Viridiplantae</taxon>
        <taxon>Streptophyta</taxon>
        <taxon>Embryophyta</taxon>
        <taxon>Tracheophyta</taxon>
        <taxon>Spermatophyta</taxon>
        <taxon>Magnoliopsida</taxon>
        <taxon>Liliopsida</taxon>
        <taxon>Araceae</taxon>
        <taxon>Aroideae</taxon>
        <taxon>Colocasieae</taxon>
        <taxon>Colocasia</taxon>
    </lineage>
</organism>
<protein>
    <recommendedName>
        <fullName evidence="4">Photosystem II reaction center PsbP family protein</fullName>
    </recommendedName>
</protein>
<feature type="compositionally biased region" description="Basic and acidic residues" evidence="1">
    <location>
        <begin position="248"/>
        <end position="259"/>
    </location>
</feature>
<evidence type="ECO:0000313" key="3">
    <source>
        <dbReference type="Proteomes" id="UP000652761"/>
    </source>
</evidence>
<dbReference type="SUPFAM" id="SSF55724">
    <property type="entry name" value="Mog1p/PsbP-like"/>
    <property type="match status" value="2"/>
</dbReference>
<evidence type="ECO:0008006" key="4">
    <source>
        <dbReference type="Google" id="ProtNLM"/>
    </source>
</evidence>
<evidence type="ECO:0000256" key="1">
    <source>
        <dbReference type="SAM" id="MobiDB-lite"/>
    </source>
</evidence>
<dbReference type="Proteomes" id="UP000652761">
    <property type="component" value="Unassembled WGS sequence"/>
</dbReference>
<dbReference type="InterPro" id="IPR016123">
    <property type="entry name" value="Mog1/PsbP_a/b/a-sand"/>
</dbReference>
<sequence length="372" mass="40285">SPRTPTHPRATAHWLACCLCWSEASPSRSHHHHGGKPPRHILMAMQLLLAVSTSSEASPPTRHHLGPPPSPRHLSGFSGRREVFLKTAALSVISVALTLGFPPLPATLADSSEPPPPPAPHAVTSPPPPPPPPRKPVLPGIASTKTWFQYIGDGFSIRVPPTFEDIMEPEDYNAGLSLYGDKAKPKTFAARFASPDRSEVLSVVIRPSNQLKITFLEAQDITDLGTLKEAAKIFVPEEGDERGLGLQSKREEEQDHSGPDEVPAAPLIFCCSGMGGEMGRGEETRMHKAHDRSLKREKGSAKLYSARTIRIKEDESLRSYYFYEFGIDDQHLAVVAAVNSGKAIIAGASASQSRWEEDGVKLRSAAISLSVG</sequence>
<keyword evidence="3" id="KW-1185">Reference proteome</keyword>
<comment type="caution">
    <text evidence="2">The sequence shown here is derived from an EMBL/GenBank/DDBJ whole genome shotgun (WGS) entry which is preliminary data.</text>
</comment>
<dbReference type="PANTHER" id="PTHR37764">
    <property type="entry name" value="KETOSE/ALDOSE ISOMERASE, PUTATIVE (MOG1/PSBP/DUF1795-LIKE PHOTOSYSTEM II REACTION CENTER PSBP FAMILY PROTEIN)-RELATED"/>
    <property type="match status" value="1"/>
</dbReference>
<dbReference type="GO" id="GO:0009507">
    <property type="term" value="C:chloroplast"/>
    <property type="evidence" value="ECO:0007669"/>
    <property type="project" value="TreeGrafter"/>
</dbReference>
<dbReference type="Gene3D" id="3.40.1000.10">
    <property type="entry name" value="Mog1/PsbP, alpha/beta/alpha sandwich"/>
    <property type="match status" value="2"/>
</dbReference>
<feature type="non-terminal residue" evidence="2">
    <location>
        <position position="1"/>
    </location>
</feature>
<proteinExistence type="predicted"/>
<dbReference type="EMBL" id="NMUH01001113">
    <property type="protein sequence ID" value="MQL89052.1"/>
    <property type="molecule type" value="Genomic_DNA"/>
</dbReference>
<dbReference type="AlphaFoldDB" id="A0A843URZ7"/>
<reference evidence="2" key="1">
    <citation type="submission" date="2017-07" db="EMBL/GenBank/DDBJ databases">
        <title>Taro Niue Genome Assembly and Annotation.</title>
        <authorList>
            <person name="Atibalentja N."/>
            <person name="Keating K."/>
            <person name="Fields C.J."/>
        </authorList>
    </citation>
    <scope>NUCLEOTIDE SEQUENCE</scope>
    <source>
        <strain evidence="2">Niue_2</strain>
        <tissue evidence="2">Leaf</tissue>
    </source>
</reference>
<name>A0A843URZ7_COLES</name>
<accession>A0A843URZ7</accession>
<feature type="region of interest" description="Disordered" evidence="1">
    <location>
        <begin position="108"/>
        <end position="139"/>
    </location>
</feature>
<feature type="compositionally biased region" description="Pro residues" evidence="1">
    <location>
        <begin position="113"/>
        <end position="136"/>
    </location>
</feature>
<dbReference type="PANTHER" id="PTHR37764:SF1">
    <property type="entry name" value="KETOSE_ALDOSE ISOMERASE, PUTATIVE (MOG1_PSBP_DUF1795-LIKE PHOTOSYSTEM II REACTION CENTER PSBP FAMILY PROTEIN)-RELATED"/>
    <property type="match status" value="1"/>
</dbReference>
<feature type="region of interest" description="Disordered" evidence="1">
    <location>
        <begin position="53"/>
        <end position="77"/>
    </location>
</feature>
<dbReference type="OrthoDB" id="1621991at2759"/>
<gene>
    <name evidence="2" type="ORF">Taro_021618</name>
</gene>